<dbReference type="OrthoDB" id="9772100at2"/>
<feature type="domain" description="PAC" evidence="6">
    <location>
        <begin position="1566"/>
        <end position="1617"/>
    </location>
</feature>
<keyword evidence="7" id="KW-0808">Transferase</keyword>
<organism evidence="7 8">
    <name type="scientific">Pantoea coffeiphila</name>
    <dbReference type="NCBI Taxonomy" id="1465635"/>
    <lineage>
        <taxon>Bacteria</taxon>
        <taxon>Pseudomonadati</taxon>
        <taxon>Pseudomonadota</taxon>
        <taxon>Gammaproteobacteria</taxon>
        <taxon>Enterobacterales</taxon>
        <taxon>Erwiniaceae</taxon>
        <taxon>Pantoea</taxon>
    </lineage>
</organism>
<dbReference type="PROSITE" id="PS50113">
    <property type="entry name" value="PAC"/>
    <property type="match status" value="1"/>
</dbReference>
<evidence type="ECO:0000259" key="4">
    <source>
        <dbReference type="PROSITE" id="PS50011"/>
    </source>
</evidence>
<dbReference type="SMART" id="SM00387">
    <property type="entry name" value="HATPase_c"/>
    <property type="match status" value="1"/>
</dbReference>
<feature type="domain" description="Histidine kinase" evidence="5">
    <location>
        <begin position="1637"/>
        <end position="1853"/>
    </location>
</feature>
<dbReference type="Pfam" id="PF13191">
    <property type="entry name" value="AAA_16"/>
    <property type="match status" value="1"/>
</dbReference>
<dbReference type="InterPro" id="IPR013655">
    <property type="entry name" value="PAS_fold_3"/>
</dbReference>
<dbReference type="InterPro" id="IPR027417">
    <property type="entry name" value="P-loop_NTPase"/>
</dbReference>
<protein>
    <recommendedName>
        <fullName evidence="2">histidine kinase</fullName>
        <ecNumber evidence="2">2.7.13.3</ecNumber>
    </recommendedName>
</protein>
<dbReference type="InterPro" id="IPR011009">
    <property type="entry name" value="Kinase-like_dom_sf"/>
</dbReference>
<dbReference type="Pfam" id="PF02518">
    <property type="entry name" value="HATPase_c"/>
    <property type="match status" value="1"/>
</dbReference>
<dbReference type="PROSITE" id="PS50109">
    <property type="entry name" value="HIS_KIN"/>
    <property type="match status" value="1"/>
</dbReference>
<dbReference type="InterPro" id="IPR000719">
    <property type="entry name" value="Prot_kinase_dom"/>
</dbReference>
<dbReference type="SUPFAM" id="SSF55874">
    <property type="entry name" value="ATPase domain of HSP90 chaperone/DNA topoisomerase II/histidine kinase"/>
    <property type="match status" value="1"/>
</dbReference>
<dbReference type="RefSeq" id="WP_105591853.1">
    <property type="nucleotide sequence ID" value="NZ_PDET01000003.1"/>
</dbReference>
<dbReference type="InterPro" id="IPR000700">
    <property type="entry name" value="PAS-assoc_C"/>
</dbReference>
<evidence type="ECO:0000313" key="8">
    <source>
        <dbReference type="Proteomes" id="UP000239181"/>
    </source>
</evidence>
<dbReference type="SUPFAM" id="SSF56112">
    <property type="entry name" value="Protein kinase-like (PK-like)"/>
    <property type="match status" value="1"/>
</dbReference>
<dbReference type="PROSITE" id="PS50011">
    <property type="entry name" value="PROTEIN_KINASE_DOM"/>
    <property type="match status" value="1"/>
</dbReference>
<dbReference type="InterPro" id="IPR003661">
    <property type="entry name" value="HisK_dim/P_dom"/>
</dbReference>
<evidence type="ECO:0000313" key="7">
    <source>
        <dbReference type="EMBL" id="PRD16410.1"/>
    </source>
</evidence>
<dbReference type="Pfam" id="PF01590">
    <property type="entry name" value="GAF"/>
    <property type="match status" value="1"/>
</dbReference>
<keyword evidence="7" id="KW-0418">Kinase</keyword>
<dbReference type="InterPro" id="IPR004358">
    <property type="entry name" value="Sig_transdc_His_kin-like_C"/>
</dbReference>
<dbReference type="Gene3D" id="1.10.510.10">
    <property type="entry name" value="Transferase(Phosphotransferase) domain 1"/>
    <property type="match status" value="1"/>
</dbReference>
<dbReference type="Pfam" id="PF00069">
    <property type="entry name" value="Pkinase"/>
    <property type="match status" value="1"/>
</dbReference>
<dbReference type="PANTHER" id="PTHR43642:SF1">
    <property type="entry name" value="HYBRID SIGNAL TRANSDUCTION HISTIDINE KINASE G"/>
    <property type="match status" value="1"/>
</dbReference>
<dbReference type="InterPro" id="IPR001610">
    <property type="entry name" value="PAC"/>
</dbReference>
<dbReference type="EMBL" id="PDET01000003">
    <property type="protein sequence ID" value="PRD16410.1"/>
    <property type="molecule type" value="Genomic_DNA"/>
</dbReference>
<dbReference type="Pfam" id="PF08447">
    <property type="entry name" value="PAS_3"/>
    <property type="match status" value="1"/>
</dbReference>
<dbReference type="SMART" id="SM00086">
    <property type="entry name" value="PAC"/>
    <property type="match status" value="1"/>
</dbReference>
<dbReference type="SUPFAM" id="SSF55781">
    <property type="entry name" value="GAF domain-like"/>
    <property type="match status" value="1"/>
</dbReference>
<dbReference type="PRINTS" id="PR00344">
    <property type="entry name" value="BCTRLSENSOR"/>
</dbReference>
<keyword evidence="3" id="KW-0597">Phosphoprotein</keyword>
<dbReference type="SMART" id="SM00220">
    <property type="entry name" value="S_TKc"/>
    <property type="match status" value="1"/>
</dbReference>
<gene>
    <name evidence="7" type="ORF">CQW29_06260</name>
</gene>
<comment type="caution">
    <text evidence="7">The sequence shown here is derived from an EMBL/GenBank/DDBJ whole genome shotgun (WGS) entry which is preliminary data.</text>
</comment>
<dbReference type="EC" id="2.7.13.3" evidence="2"/>
<dbReference type="InterPro" id="IPR053159">
    <property type="entry name" value="Hybrid_Histidine_Kinase"/>
</dbReference>
<dbReference type="CDD" id="cd00130">
    <property type="entry name" value="PAS"/>
    <property type="match status" value="1"/>
</dbReference>
<dbReference type="InterPro" id="IPR003594">
    <property type="entry name" value="HATPase_dom"/>
</dbReference>
<dbReference type="Pfam" id="PF00512">
    <property type="entry name" value="HisKA"/>
    <property type="match status" value="1"/>
</dbReference>
<dbReference type="Gene3D" id="3.30.450.20">
    <property type="entry name" value="PAS domain"/>
    <property type="match status" value="1"/>
</dbReference>
<keyword evidence="8" id="KW-1185">Reference proteome</keyword>
<evidence type="ECO:0000256" key="3">
    <source>
        <dbReference type="ARBA" id="ARBA00022553"/>
    </source>
</evidence>
<dbReference type="GO" id="GO:0005524">
    <property type="term" value="F:ATP binding"/>
    <property type="evidence" value="ECO:0007669"/>
    <property type="project" value="InterPro"/>
</dbReference>
<dbReference type="InterPro" id="IPR005467">
    <property type="entry name" value="His_kinase_dom"/>
</dbReference>
<feature type="domain" description="Protein kinase" evidence="4">
    <location>
        <begin position="21"/>
        <end position="287"/>
    </location>
</feature>
<dbReference type="GO" id="GO:0000155">
    <property type="term" value="F:phosphorelay sensor kinase activity"/>
    <property type="evidence" value="ECO:0007669"/>
    <property type="project" value="InterPro"/>
</dbReference>
<proteinExistence type="predicted"/>
<dbReference type="Gene3D" id="3.30.565.10">
    <property type="entry name" value="Histidine kinase-like ATPase, C-terminal domain"/>
    <property type="match status" value="1"/>
</dbReference>
<dbReference type="Gene3D" id="1.10.287.130">
    <property type="match status" value="1"/>
</dbReference>
<evidence type="ECO:0000259" key="5">
    <source>
        <dbReference type="PROSITE" id="PS50109"/>
    </source>
</evidence>
<dbReference type="SUPFAM" id="SSF55785">
    <property type="entry name" value="PYP-like sensor domain (PAS domain)"/>
    <property type="match status" value="1"/>
</dbReference>
<dbReference type="InterPro" id="IPR036890">
    <property type="entry name" value="HATPase_C_sf"/>
</dbReference>
<dbReference type="SUPFAM" id="SSF47384">
    <property type="entry name" value="Homodimeric domain of signal transducing histidine kinase"/>
    <property type="match status" value="1"/>
</dbReference>
<sequence>MSTLPEAHPPFEPSAFSLSDELIITALAQEGNSEWFLCRHPSSGEKCVLTTAASEAAQFQVSQLLKNEYLLRDNLSTQWALKPSAHTLYHGRYALIYPYFAYQTLADMMREQRPSLESFLHSAAMLAGTLGMMHQQGLIHGDIKPAHFFVSGEGGFRLGGFGLSCPASEVLLQTQLPASGGTLAYMSPEHTTRTTQRVSSLSDLYSLGIVMYELLTGKLPFGTPGAGHSEWVHHHIASEPLPPERVRHDVPAVVSAIVLRLLCKSPEQRYQSAEGLQADLRRCLSLITPDGQIEGFDLGSQDLPQTGPSSDVMYYDHPQAQDVLDAFERFSHSGKHKLVMIGGALGSGKTSLIASAAKKLQQKKLLLTVVKADRHSPILPHGILISAIRTLTLQLMGLPAMDIARWRAHFTRLLGDYSELAIHFFPELGVLLNQKGHFAVDIHSLDARDRFNTMACSMIKAFATPGRPLVMMIDDIHWADRASLALLQNLLSQSEDIPLMVVVSHKDFATSPCQTMRGLLTTLRASAVRVTDITPQSLSIKQIARRLAGMFHVRASATCELARVVHEKTGGNPLFTQEFIRQAVQHGLISHRKFPQTWHYDLDAIKACQYSENVASLVLQRMEIVPDITRQVLSSLACLGGSGGLTLPGKVLNLTQEEIRMHLLPAAVAQLITLHQDDYAFTHDRVHEAAINLIGTDEKDRLHLRAASLLAERANEDLSNDALFRVVHHVAAIKNAGLLRQSASRYRQLILLSTRRAKSTGDYVSALRFLQATQRMDAPPTAEEDFTFTLEAAECEFLHGNLSTAQGHCTKLLSAPGNPTDKAIAACMMAEIHMRRSDSKLALETAIAWLAVFGIHLNREPDKAECDAARIKLKEQVGKNPYTRLRPLPLMTCRKTEAIMNLMASACMFAAFVSPRLHFMIVCQMLHLTMDKGMTGASTFALSWYGVLCGDHYNEYSRGFASTLLARELVYKHDFTSFKARTLLPLDQVSIWTMPTTYSIECAKTTFDTAVAVGDRTSACLALRHLVMNYLTRGDHLEGVQTSIERGLAYVSKAQYRDVEVILQMQRDYVLFLRFAGDEPFSGKNFTPVPILQMKPGTAIEPLLLMQFWSWLYRGMAHFFAGEYACASDCFAQAAPLTGSIPGHIHRLDFHLYSALSVTIPLTSQTCTEEHRQFVAAHYEMIATWAVENPRTFADKAGLLRAEMLRLEGDSLQAAQQYELAITLSREGRFDHINGLACELAAGYASTCGLSVAADGYIKGAMAAWERWGAGAKVRQLELRYPHHASSQRHAAFSTVSFEQSAELSDLQSVITAVRALTEEINLDRLINTLMMMLLERAGAQHCLLIRLLDGSVPEIEARAATTADGIRVKIVQETPLATDLPLSVLSAVIRTGQEIRTGKPEVFSPFSQDPYLVASGAAVMCVPMFKQARMVGVLYLENRLMPDVFTAEHSRVVSMLGAQAAVSLETARLYAELMEENVNRRRVEKQLRASQTSLIMGEKISHTGTWHWNLAKDQMMISEEYRRILGLPQEQTSLSMVEFMTMVHPDDHGCISELVRESVIDGVSMQAEFRIIRRDGECRYIKGIGDPVENLPDVSEYFGTISDITSQRLAEDAVRIAQADLARVSRATTVGQLTASIAHEINQPLMSIVANAGASMRWIKRGPEHIDNACHGLQEILSEGKRAGDIIRGLQALTRNQLSEFAPAKLHHLARDILSLSRMELERRWISLDLDLRAINDNIYCERVQIQQVLLNLVVNAIDAMVEKGRGSSVLKLSSCNPTPDTILFEVADNGTGLSDEVILRIFDSFYTTKKEGMGMGLTISEGIIKRHKGELKAENRAGGGSRFWFTLPTEAESSHPVP</sequence>
<dbReference type="Gene3D" id="3.40.50.300">
    <property type="entry name" value="P-loop containing nucleotide triphosphate hydrolases"/>
    <property type="match status" value="1"/>
</dbReference>
<dbReference type="InterPro" id="IPR035965">
    <property type="entry name" value="PAS-like_dom_sf"/>
</dbReference>
<accession>A0A2S9IF44</accession>
<dbReference type="PANTHER" id="PTHR43642">
    <property type="entry name" value="HYBRID SIGNAL TRANSDUCTION HISTIDINE KINASE G"/>
    <property type="match status" value="1"/>
</dbReference>
<dbReference type="SUPFAM" id="SSF52540">
    <property type="entry name" value="P-loop containing nucleoside triphosphate hydrolases"/>
    <property type="match status" value="1"/>
</dbReference>
<dbReference type="SMART" id="SM00388">
    <property type="entry name" value="HisKA"/>
    <property type="match status" value="1"/>
</dbReference>
<dbReference type="CDD" id="cd00082">
    <property type="entry name" value="HisKA"/>
    <property type="match status" value="1"/>
</dbReference>
<dbReference type="Gene3D" id="3.30.450.40">
    <property type="match status" value="1"/>
</dbReference>
<name>A0A2S9IF44_9GAMM</name>
<dbReference type="SMART" id="SM00065">
    <property type="entry name" value="GAF"/>
    <property type="match status" value="1"/>
</dbReference>
<dbReference type="Gene3D" id="2.10.70.100">
    <property type="match status" value="1"/>
</dbReference>
<dbReference type="InterPro" id="IPR000014">
    <property type="entry name" value="PAS"/>
</dbReference>
<evidence type="ECO:0000256" key="1">
    <source>
        <dbReference type="ARBA" id="ARBA00000085"/>
    </source>
</evidence>
<dbReference type="InterPro" id="IPR041664">
    <property type="entry name" value="AAA_16"/>
</dbReference>
<dbReference type="InterPro" id="IPR003018">
    <property type="entry name" value="GAF"/>
</dbReference>
<comment type="catalytic activity">
    <reaction evidence="1">
        <text>ATP + protein L-histidine = ADP + protein N-phospho-L-histidine.</text>
        <dbReference type="EC" id="2.7.13.3"/>
    </reaction>
</comment>
<dbReference type="Proteomes" id="UP000239181">
    <property type="component" value="Unassembled WGS sequence"/>
</dbReference>
<evidence type="ECO:0000259" key="6">
    <source>
        <dbReference type="PROSITE" id="PS50113"/>
    </source>
</evidence>
<dbReference type="InterPro" id="IPR029016">
    <property type="entry name" value="GAF-like_dom_sf"/>
</dbReference>
<evidence type="ECO:0000256" key="2">
    <source>
        <dbReference type="ARBA" id="ARBA00012438"/>
    </source>
</evidence>
<reference evidence="7 8" key="1">
    <citation type="submission" date="2017-10" db="EMBL/GenBank/DDBJ databases">
        <title>Draft genome of two endophytic bacteria isolated from 'guarana' Paullinia cupana (Mart.) Ducke.</title>
        <authorList>
            <person name="Siqueira K.A."/>
            <person name="Liotti R.G."/>
            <person name="Mendes T.A."/>
            <person name="Soares M.A."/>
        </authorList>
    </citation>
    <scope>NUCLEOTIDE SEQUENCE [LARGE SCALE GENOMIC DNA]</scope>
    <source>
        <strain evidence="7 8">342</strain>
    </source>
</reference>
<dbReference type="InterPro" id="IPR036097">
    <property type="entry name" value="HisK_dim/P_sf"/>
</dbReference>